<evidence type="ECO:0000313" key="2">
    <source>
        <dbReference type="Proteomes" id="UP000192569"/>
    </source>
</evidence>
<dbReference type="EMBL" id="LT838272">
    <property type="protein sequence ID" value="SMB97818.1"/>
    <property type="molecule type" value="Genomic_DNA"/>
</dbReference>
<evidence type="ECO:0000313" key="1">
    <source>
        <dbReference type="EMBL" id="SMB97818.1"/>
    </source>
</evidence>
<keyword evidence="2" id="KW-1185">Reference proteome</keyword>
<dbReference type="GO" id="GO:0000287">
    <property type="term" value="F:magnesium ion binding"/>
    <property type="evidence" value="ECO:0007669"/>
    <property type="project" value="InterPro"/>
</dbReference>
<dbReference type="InterPro" id="IPR036614">
    <property type="entry name" value="RusA-like_sf"/>
</dbReference>
<protein>
    <submittedName>
        <fullName evidence="1">Crossover junction endodeoxyribonuclease RusA</fullName>
    </submittedName>
</protein>
<name>A0A1W1VWV6_9FIRM</name>
<dbReference type="STRING" id="698762.SAMN00808754_1963"/>
<reference evidence="1 2" key="1">
    <citation type="submission" date="2017-04" db="EMBL/GenBank/DDBJ databases">
        <authorList>
            <person name="Afonso C.L."/>
            <person name="Miller P.J."/>
            <person name="Scott M.A."/>
            <person name="Spackman E."/>
            <person name="Goraichik I."/>
            <person name="Dimitrov K.M."/>
            <person name="Suarez D.L."/>
            <person name="Swayne D.E."/>
        </authorList>
    </citation>
    <scope>NUCLEOTIDE SEQUENCE [LARGE SCALE GENOMIC DNA]</scope>
    <source>
        <strain evidence="1 2">ToBE</strain>
    </source>
</reference>
<dbReference type="InterPro" id="IPR008822">
    <property type="entry name" value="Endonuclease_RusA-like"/>
</dbReference>
<dbReference type="AlphaFoldDB" id="A0A1W1VWV6"/>
<gene>
    <name evidence="1" type="ORF">SAMN00808754_1963</name>
</gene>
<dbReference type="SUPFAM" id="SSF103084">
    <property type="entry name" value="Holliday junction resolvase RusA"/>
    <property type="match status" value="1"/>
</dbReference>
<dbReference type="RefSeq" id="WP_172839130.1">
    <property type="nucleotide sequence ID" value="NZ_LT838272.1"/>
</dbReference>
<dbReference type="GO" id="GO:0006281">
    <property type="term" value="P:DNA repair"/>
    <property type="evidence" value="ECO:0007669"/>
    <property type="project" value="InterPro"/>
</dbReference>
<dbReference type="Pfam" id="PF05866">
    <property type="entry name" value="RusA"/>
    <property type="match status" value="1"/>
</dbReference>
<organism evidence="1 2">
    <name type="scientific">Thermanaeromonas toyohensis ToBE</name>
    <dbReference type="NCBI Taxonomy" id="698762"/>
    <lineage>
        <taxon>Bacteria</taxon>
        <taxon>Bacillati</taxon>
        <taxon>Bacillota</taxon>
        <taxon>Clostridia</taxon>
        <taxon>Neomoorellales</taxon>
        <taxon>Neomoorellaceae</taxon>
        <taxon>Thermanaeromonas</taxon>
    </lineage>
</organism>
<dbReference type="Proteomes" id="UP000192569">
    <property type="component" value="Chromosome I"/>
</dbReference>
<accession>A0A1W1VWV6</accession>
<dbReference type="GO" id="GO:0006310">
    <property type="term" value="P:DNA recombination"/>
    <property type="evidence" value="ECO:0007669"/>
    <property type="project" value="InterPro"/>
</dbReference>
<dbReference type="Gene3D" id="3.30.1330.70">
    <property type="entry name" value="Holliday junction resolvase RusA"/>
    <property type="match status" value="1"/>
</dbReference>
<proteinExistence type="predicted"/>
<sequence length="145" mass="16282">MSRKDALLRSQVEREAQCLVIPGKPVPKARHQVRLYRGGVITYTPAKTREFEKAVRVYALKHRIKKQDGELAVIVTFYTNGPGDVDNLLKSLLDGLNGVAWEDDRQVKAVVGIKLECKKGEERTEVTIRRMEELVDILLGLAKAG</sequence>